<evidence type="ECO:0000313" key="2">
    <source>
        <dbReference type="EMBL" id="CAI8810683.1"/>
    </source>
</evidence>
<evidence type="ECO:0008006" key="4">
    <source>
        <dbReference type="Google" id="ProtNLM"/>
    </source>
</evidence>
<gene>
    <name evidence="2" type="ORF">MSZNOR_1773</name>
</gene>
<organism evidence="2 3">
    <name type="scientific">Methylocaldum szegediense</name>
    <dbReference type="NCBI Taxonomy" id="73780"/>
    <lineage>
        <taxon>Bacteria</taxon>
        <taxon>Pseudomonadati</taxon>
        <taxon>Pseudomonadota</taxon>
        <taxon>Gammaproteobacteria</taxon>
        <taxon>Methylococcales</taxon>
        <taxon>Methylococcaceae</taxon>
        <taxon>Methylocaldum</taxon>
    </lineage>
</organism>
<evidence type="ECO:0000313" key="3">
    <source>
        <dbReference type="Proteomes" id="UP001162030"/>
    </source>
</evidence>
<dbReference type="RefSeq" id="WP_156912706.1">
    <property type="nucleotide sequence ID" value="NZ_OX458333.1"/>
</dbReference>
<name>A0ABN8X4E2_9GAMM</name>
<proteinExistence type="predicted"/>
<protein>
    <recommendedName>
        <fullName evidence="4">Transposase</fullName>
    </recommendedName>
</protein>
<sequence>MADFQADLNALLQHLDQLIARIDAELKRLMTRQPERQAAYRRLQTIVGVGP</sequence>
<evidence type="ECO:0000256" key="1">
    <source>
        <dbReference type="SAM" id="Coils"/>
    </source>
</evidence>
<reference evidence="2 3" key="1">
    <citation type="submission" date="2023-03" db="EMBL/GenBank/DDBJ databases">
        <authorList>
            <person name="Pearce D."/>
        </authorList>
    </citation>
    <scope>NUCLEOTIDE SEQUENCE [LARGE SCALE GENOMIC DNA]</scope>
    <source>
        <strain evidence="2">Msz</strain>
    </source>
</reference>
<keyword evidence="1" id="KW-0175">Coiled coil</keyword>
<accession>A0ABN8X4E2</accession>
<feature type="coiled-coil region" evidence="1">
    <location>
        <begin position="1"/>
        <end position="32"/>
    </location>
</feature>
<dbReference type="Proteomes" id="UP001162030">
    <property type="component" value="Chromosome"/>
</dbReference>
<keyword evidence="3" id="KW-1185">Reference proteome</keyword>
<dbReference type="EMBL" id="OX458333">
    <property type="protein sequence ID" value="CAI8810683.1"/>
    <property type="molecule type" value="Genomic_DNA"/>
</dbReference>